<dbReference type="PANTHER" id="PTHR48039">
    <property type="entry name" value="RNA-BINDING MOTIF PROTEIN 14B"/>
    <property type="match status" value="1"/>
</dbReference>
<dbReference type="OrthoDB" id="3945418at2759"/>
<dbReference type="Pfam" id="PF00076">
    <property type="entry name" value="RRM_1"/>
    <property type="match status" value="2"/>
</dbReference>
<feature type="domain" description="RRM" evidence="7">
    <location>
        <begin position="216"/>
        <end position="307"/>
    </location>
</feature>
<dbReference type="CDD" id="cd12416">
    <property type="entry name" value="RRM4_RBM28_like"/>
    <property type="match status" value="1"/>
</dbReference>
<dbReference type="AlphaFoldDB" id="A0A183GMZ0"/>
<keyword evidence="3 5" id="KW-0694">RNA-binding</keyword>
<dbReference type="SMART" id="SM00360">
    <property type="entry name" value="RRM"/>
    <property type="match status" value="2"/>
</dbReference>
<evidence type="ECO:0000256" key="2">
    <source>
        <dbReference type="ARBA" id="ARBA00022737"/>
    </source>
</evidence>
<dbReference type="WBParaSite" id="HPBE_0002406001-mRNA-1">
    <property type="protein sequence ID" value="HPBE_0002406001-mRNA-1"/>
    <property type="gene ID" value="HPBE_0002406001"/>
</dbReference>
<dbReference type="InterPro" id="IPR012677">
    <property type="entry name" value="Nucleotide-bd_a/b_plait_sf"/>
</dbReference>
<dbReference type="InterPro" id="IPR035979">
    <property type="entry name" value="RBD_domain_sf"/>
</dbReference>
<name>A0A183GMZ0_HELPZ</name>
<keyword evidence="9" id="KW-1185">Reference proteome</keyword>
<feature type="domain" description="RRM" evidence="7">
    <location>
        <begin position="73"/>
        <end position="147"/>
    </location>
</feature>
<dbReference type="GO" id="GO:0003729">
    <property type="term" value="F:mRNA binding"/>
    <property type="evidence" value="ECO:0007669"/>
    <property type="project" value="TreeGrafter"/>
</dbReference>
<dbReference type="PANTHER" id="PTHR48039:SF5">
    <property type="entry name" value="RNA-BINDING PROTEIN 28"/>
    <property type="match status" value="1"/>
</dbReference>
<evidence type="ECO:0000256" key="5">
    <source>
        <dbReference type="PROSITE-ProRule" id="PRU00176"/>
    </source>
</evidence>
<keyword evidence="2" id="KW-0677">Repeat</keyword>
<proteinExistence type="predicted"/>
<sequence length="414" mass="46657">MGKNSKVTKVDEEDDEELSLALSDEEVSEDESDDEDENDMKPADGEKEAGGEDDDESEEEVPRRKDTAVEENRVVFLRNLSFDTTDETLKSEMEKFGKVTLAICCKFKDSTAFVHFSTRDEAMACILATQDGLVIDGRDVKGSLAIQRESAAEIQKNKGVKVPEDKRNLRLIRFSLIREGTSAAKGMSSEDAAKRQRLAEMSRKKLENLHMFVSPTRLMIHNLPASLTDDKLRQICRDAAGKLATITECRIWRDSSKMDLKGNHRSKGFAFVNFSEHKDALACLQKLNNNPNTFTNERRPIVEFSIENLLAIRAKARRTAHSKGEKLTGRELSEKVKQQVKQSIGEVHGSGMKVMPKFLGKKLRHKNMSKTQLKKKNLGKKKVRKQESLASDVGVKKPKTKNKKHMTKYLALSS</sequence>
<feature type="compositionally biased region" description="Basic and acidic residues" evidence="6">
    <location>
        <begin position="39"/>
        <end position="50"/>
    </location>
</feature>
<feature type="compositionally biased region" description="Basic residues" evidence="6">
    <location>
        <begin position="367"/>
        <end position="384"/>
    </location>
</feature>
<evidence type="ECO:0000259" key="7">
    <source>
        <dbReference type="PROSITE" id="PS50102"/>
    </source>
</evidence>
<evidence type="ECO:0000313" key="8">
    <source>
        <dbReference type="EMBL" id="VDP42636.1"/>
    </source>
</evidence>
<comment type="subcellular location">
    <subcellularLocation>
        <location evidence="1">Nucleus</location>
    </subcellularLocation>
</comment>
<evidence type="ECO:0000256" key="4">
    <source>
        <dbReference type="ARBA" id="ARBA00023242"/>
    </source>
</evidence>
<feature type="compositionally biased region" description="Basic residues" evidence="6">
    <location>
        <begin position="396"/>
        <end position="407"/>
    </location>
</feature>
<dbReference type="FunFam" id="3.30.70.330:FF:000182">
    <property type="entry name" value="RNA-binding motif protein 28"/>
    <property type="match status" value="1"/>
</dbReference>
<organism evidence="9 10">
    <name type="scientific">Heligmosomoides polygyrus</name>
    <name type="common">Parasitic roundworm</name>
    <dbReference type="NCBI Taxonomy" id="6339"/>
    <lineage>
        <taxon>Eukaryota</taxon>
        <taxon>Metazoa</taxon>
        <taxon>Ecdysozoa</taxon>
        <taxon>Nematoda</taxon>
        <taxon>Chromadorea</taxon>
        <taxon>Rhabditida</taxon>
        <taxon>Rhabditina</taxon>
        <taxon>Rhabditomorpha</taxon>
        <taxon>Strongyloidea</taxon>
        <taxon>Heligmosomidae</taxon>
        <taxon>Heligmosomoides</taxon>
    </lineage>
</organism>
<evidence type="ECO:0000256" key="3">
    <source>
        <dbReference type="ARBA" id="ARBA00022884"/>
    </source>
</evidence>
<feature type="region of interest" description="Disordered" evidence="6">
    <location>
        <begin position="367"/>
        <end position="414"/>
    </location>
</feature>
<accession>A0A3P8HGW3</accession>
<accession>A0A183GMZ0</accession>
<dbReference type="SUPFAM" id="SSF54928">
    <property type="entry name" value="RNA-binding domain, RBD"/>
    <property type="match status" value="1"/>
</dbReference>
<dbReference type="PROSITE" id="PS50102">
    <property type="entry name" value="RRM"/>
    <property type="match status" value="2"/>
</dbReference>
<dbReference type="Gene3D" id="3.30.70.330">
    <property type="match status" value="2"/>
</dbReference>
<dbReference type="GO" id="GO:0005730">
    <property type="term" value="C:nucleolus"/>
    <property type="evidence" value="ECO:0007669"/>
    <property type="project" value="TreeGrafter"/>
</dbReference>
<dbReference type="EMBL" id="UZAH01035791">
    <property type="protein sequence ID" value="VDP42636.1"/>
    <property type="molecule type" value="Genomic_DNA"/>
</dbReference>
<evidence type="ECO:0000313" key="10">
    <source>
        <dbReference type="WBParaSite" id="HPBE_0002406001-mRNA-1"/>
    </source>
</evidence>
<evidence type="ECO:0000256" key="6">
    <source>
        <dbReference type="SAM" id="MobiDB-lite"/>
    </source>
</evidence>
<evidence type="ECO:0000256" key="1">
    <source>
        <dbReference type="ARBA" id="ARBA00004123"/>
    </source>
</evidence>
<reference evidence="10" key="2">
    <citation type="submission" date="2019-09" db="UniProtKB">
        <authorList>
            <consortium name="WormBaseParasite"/>
        </authorList>
    </citation>
    <scope>IDENTIFICATION</scope>
</reference>
<feature type="compositionally biased region" description="Acidic residues" evidence="6">
    <location>
        <begin position="11"/>
        <end position="38"/>
    </location>
</feature>
<dbReference type="Proteomes" id="UP000050761">
    <property type="component" value="Unassembled WGS sequence"/>
</dbReference>
<feature type="region of interest" description="Disordered" evidence="6">
    <location>
        <begin position="1"/>
        <end position="67"/>
    </location>
</feature>
<dbReference type="InterPro" id="IPR000504">
    <property type="entry name" value="RRM_dom"/>
</dbReference>
<dbReference type="InterPro" id="IPR051945">
    <property type="entry name" value="RRM_MRD1_RNA_proc_ribogen"/>
</dbReference>
<keyword evidence="4" id="KW-0539">Nucleus</keyword>
<reference evidence="8 9" key="1">
    <citation type="submission" date="2018-11" db="EMBL/GenBank/DDBJ databases">
        <authorList>
            <consortium name="Pathogen Informatics"/>
        </authorList>
    </citation>
    <scope>NUCLEOTIDE SEQUENCE [LARGE SCALE GENOMIC DNA]</scope>
</reference>
<protein>
    <submittedName>
        <fullName evidence="10">RNA-binding protein 28</fullName>
    </submittedName>
</protein>
<evidence type="ECO:0000313" key="9">
    <source>
        <dbReference type="Proteomes" id="UP000050761"/>
    </source>
</evidence>
<gene>
    <name evidence="8" type="ORF">HPBE_LOCUS24059</name>
</gene>